<dbReference type="InterPro" id="IPR036641">
    <property type="entry name" value="HPT_dom_sf"/>
</dbReference>
<dbReference type="Pfam" id="PF01627">
    <property type="entry name" value="Hpt"/>
    <property type="match status" value="1"/>
</dbReference>
<feature type="domain" description="HPt" evidence="22">
    <location>
        <begin position="756"/>
        <end position="853"/>
    </location>
</feature>
<keyword evidence="8" id="KW-0547">Nucleotide-binding</keyword>
<evidence type="ECO:0000256" key="7">
    <source>
        <dbReference type="ARBA" id="ARBA00022692"/>
    </source>
</evidence>
<dbReference type="InterPro" id="IPR003661">
    <property type="entry name" value="HisK_dim/P_dom"/>
</dbReference>
<dbReference type="FunFam" id="1.10.287.130:FF:000038">
    <property type="entry name" value="Sensory transduction histidine kinase"/>
    <property type="match status" value="1"/>
</dbReference>
<keyword evidence="12" id="KW-0902">Two-component regulatory system</keyword>
<dbReference type="STRING" id="1121416.SAMN02745220_01495"/>
<sequence>MEKSRREMQLEIEMLRNELKVTREASEITADFVVKQFEQTEQMLHRFQIADAERQAVLDAATQLSIIATYLDGTIQLFSTGASTLLGYKPTEMISNRNILSLHLPEELDHYGRMISGIEGQSLQGMEVFDQFVKQKYSLAQEWIYVKKDGSHLPVSLSITSLYNPVGRVVGYLFTAMDMTRQKQMEHELIQAKEQAEAANASKGDFLARMSHEIRTPMNGIIGMASLLQKTPLEPKQHNYVQKLLVSANTLLRLINDILDFSKIDAGKLEIEEVPFNLEDILGNIASVVGLQAEKKGLEFLFRIAPEIPFHLKGDPLRLGQVLMNLAGNAVKFTDHGEIVIAVDCTAQDENGVTLRFSVRDTGIGLPQEQLNNIFEAFSQADDSITRKYGGTGLGLAICKQLTGLMGGEIWAESTEGAGTEFIFTVRAGVIEGDGQHRSCSPQFFQGLRALVVDDNAVAREVLSSMLSSLHISVETADNGLSALTSMEQAVEQGKPYDVVLLDWMMPGIDGIETARRIKARSAFAKTPAMLMVTANGREEAFVEAGRVGLDGFLLKPVYASVMYNTLLEILGLETVSKPYAGRQSNQVNGLENIRGARILLVDDNIINQEVATEFLEDAGMAVTVAANGRECLNALLCDSYDLVLMDLQMPVMDGLEATERIRRDNRFRDLPVVAMTAHAMTGDREKCLAGGMNDHITKPINPEALYQTLIQWIPKRQPTPDDSQEHPMSTKTGNPPLPHLPGIDQTATLKALNNKTDLFLKILHDFRRDYSSLPATLRDLASAGNWHEIQIKAHTVKGVAGYIGSASLQKTAAALEDGLRNDLKQEAVQSLTDFIAVLKETLASLAALPDLKADQPAGQPVVAGNKWRINNPEAEESLCILIKQLRRGELMAEDQIGKVEKLLAGAGIDGELRKISSLIDDIEYQKAADIAENILTRITKKRQN</sequence>
<evidence type="ECO:0000256" key="16">
    <source>
        <dbReference type="PROSITE-ProRule" id="PRU00169"/>
    </source>
</evidence>
<evidence type="ECO:0000259" key="20">
    <source>
        <dbReference type="PROSITE" id="PS50112"/>
    </source>
</evidence>
<reference evidence="23 24" key="1">
    <citation type="submission" date="2016-12" db="EMBL/GenBank/DDBJ databases">
        <authorList>
            <person name="Song W.-J."/>
            <person name="Kurnit D.M."/>
        </authorList>
    </citation>
    <scope>NUCLEOTIDE SEQUENCE [LARGE SCALE GENOMIC DNA]</scope>
    <source>
        <strain evidence="23 24">DSM 18488</strain>
    </source>
</reference>
<dbReference type="PRINTS" id="PR00344">
    <property type="entry name" value="BCTRLSENSOR"/>
</dbReference>
<dbReference type="PROSITE" id="PS50112">
    <property type="entry name" value="PAS"/>
    <property type="match status" value="1"/>
</dbReference>
<dbReference type="SMART" id="SM00388">
    <property type="entry name" value="HisKA"/>
    <property type="match status" value="1"/>
</dbReference>
<dbReference type="SMART" id="SM00086">
    <property type="entry name" value="PAC"/>
    <property type="match status" value="1"/>
</dbReference>
<dbReference type="Gene3D" id="3.30.450.20">
    <property type="entry name" value="PAS domain"/>
    <property type="match status" value="1"/>
</dbReference>
<dbReference type="InterPro" id="IPR005467">
    <property type="entry name" value="His_kinase_dom"/>
</dbReference>
<dbReference type="PROSITE" id="PS50894">
    <property type="entry name" value="HPT"/>
    <property type="match status" value="1"/>
</dbReference>
<feature type="modified residue" description="4-aspartylphosphate" evidence="16">
    <location>
        <position position="503"/>
    </location>
</feature>
<evidence type="ECO:0000256" key="17">
    <source>
        <dbReference type="SAM" id="MobiDB-lite"/>
    </source>
</evidence>
<evidence type="ECO:0000256" key="12">
    <source>
        <dbReference type="ARBA" id="ARBA00023012"/>
    </source>
</evidence>
<dbReference type="CDD" id="cd16922">
    <property type="entry name" value="HATPase_EvgS-ArcB-TorS-like"/>
    <property type="match status" value="1"/>
</dbReference>
<dbReference type="Pfam" id="PF02518">
    <property type="entry name" value="HATPase_c"/>
    <property type="match status" value="1"/>
</dbReference>
<feature type="domain" description="PAS" evidence="20">
    <location>
        <begin position="50"/>
        <end position="107"/>
    </location>
</feature>
<dbReference type="GO" id="GO:0005886">
    <property type="term" value="C:plasma membrane"/>
    <property type="evidence" value="ECO:0007669"/>
    <property type="project" value="UniProtKB-SubCell"/>
</dbReference>
<dbReference type="FunFam" id="3.30.565.10:FF:000010">
    <property type="entry name" value="Sensor histidine kinase RcsC"/>
    <property type="match status" value="1"/>
</dbReference>
<dbReference type="InterPro" id="IPR001610">
    <property type="entry name" value="PAC"/>
</dbReference>
<dbReference type="InterPro" id="IPR035965">
    <property type="entry name" value="PAS-like_dom_sf"/>
</dbReference>
<evidence type="ECO:0000259" key="19">
    <source>
        <dbReference type="PROSITE" id="PS50110"/>
    </source>
</evidence>
<feature type="domain" description="Histidine kinase" evidence="18">
    <location>
        <begin position="209"/>
        <end position="430"/>
    </location>
</feature>
<evidence type="ECO:0000256" key="2">
    <source>
        <dbReference type="ARBA" id="ARBA00004651"/>
    </source>
</evidence>
<dbReference type="SUPFAM" id="SSF47384">
    <property type="entry name" value="Homodimeric domain of signal transducing histidine kinase"/>
    <property type="match status" value="1"/>
</dbReference>
<dbReference type="SUPFAM" id="SSF55785">
    <property type="entry name" value="PYP-like sensor domain (PAS domain)"/>
    <property type="match status" value="1"/>
</dbReference>
<dbReference type="SUPFAM" id="SSF55874">
    <property type="entry name" value="ATPase domain of HSP90 chaperone/DNA topoisomerase II/histidine kinase"/>
    <property type="match status" value="1"/>
</dbReference>
<dbReference type="GO" id="GO:0005524">
    <property type="term" value="F:ATP binding"/>
    <property type="evidence" value="ECO:0007669"/>
    <property type="project" value="UniProtKB-KW"/>
</dbReference>
<keyword evidence="4" id="KW-1003">Cell membrane</keyword>
<dbReference type="Gene3D" id="3.30.565.10">
    <property type="entry name" value="Histidine kinase-like ATPase, C-terminal domain"/>
    <property type="match status" value="1"/>
</dbReference>
<feature type="region of interest" description="Disordered" evidence="17">
    <location>
        <begin position="717"/>
        <end position="739"/>
    </location>
</feature>
<accession>A0A1M7Y315</accession>
<dbReference type="PROSITE" id="PS50113">
    <property type="entry name" value="PAC"/>
    <property type="match status" value="1"/>
</dbReference>
<keyword evidence="5 16" id="KW-0597">Phosphoprotein</keyword>
<keyword evidence="13" id="KW-0472">Membrane</keyword>
<dbReference type="GO" id="GO:0000155">
    <property type="term" value="F:phosphorelay sensor kinase activity"/>
    <property type="evidence" value="ECO:0007669"/>
    <property type="project" value="InterPro"/>
</dbReference>
<dbReference type="EC" id="2.7.13.3" evidence="3"/>
<gene>
    <name evidence="23" type="ORF">SAMN02745220_01495</name>
</gene>
<dbReference type="SMART" id="SM00448">
    <property type="entry name" value="REC"/>
    <property type="match status" value="2"/>
</dbReference>
<dbReference type="InterPro" id="IPR036097">
    <property type="entry name" value="HisK_dim/P_sf"/>
</dbReference>
<dbReference type="PROSITE" id="PS50110">
    <property type="entry name" value="RESPONSE_REGULATORY"/>
    <property type="match status" value="2"/>
</dbReference>
<evidence type="ECO:0000256" key="15">
    <source>
        <dbReference type="PROSITE-ProRule" id="PRU00110"/>
    </source>
</evidence>
<dbReference type="PROSITE" id="PS50109">
    <property type="entry name" value="HIS_KIN"/>
    <property type="match status" value="1"/>
</dbReference>
<dbReference type="CDD" id="cd17546">
    <property type="entry name" value="REC_hyHK_CKI1_RcsC-like"/>
    <property type="match status" value="2"/>
</dbReference>
<dbReference type="Proteomes" id="UP000184603">
    <property type="component" value="Unassembled WGS sequence"/>
</dbReference>
<dbReference type="Pfam" id="PF00072">
    <property type="entry name" value="Response_reg"/>
    <property type="match status" value="2"/>
</dbReference>
<feature type="modified residue" description="4-aspartylphosphate" evidence="16">
    <location>
        <position position="647"/>
    </location>
</feature>
<evidence type="ECO:0000256" key="6">
    <source>
        <dbReference type="ARBA" id="ARBA00022679"/>
    </source>
</evidence>
<dbReference type="InterPro" id="IPR036890">
    <property type="entry name" value="HATPase_C_sf"/>
</dbReference>
<dbReference type="PANTHER" id="PTHR45339:SF1">
    <property type="entry name" value="HYBRID SIGNAL TRANSDUCTION HISTIDINE KINASE J"/>
    <property type="match status" value="1"/>
</dbReference>
<dbReference type="Gene3D" id="1.10.287.130">
    <property type="match status" value="1"/>
</dbReference>
<dbReference type="InterPro" id="IPR008207">
    <property type="entry name" value="Sig_transdc_His_kin_Hpt_dom"/>
</dbReference>
<feature type="modified residue" description="Phosphohistidine" evidence="15">
    <location>
        <position position="795"/>
    </location>
</feature>
<organism evidence="23 24">
    <name type="scientific">Desulfopila aestuarii DSM 18488</name>
    <dbReference type="NCBI Taxonomy" id="1121416"/>
    <lineage>
        <taxon>Bacteria</taxon>
        <taxon>Pseudomonadati</taxon>
        <taxon>Thermodesulfobacteriota</taxon>
        <taxon>Desulfobulbia</taxon>
        <taxon>Desulfobulbales</taxon>
        <taxon>Desulfocapsaceae</taxon>
        <taxon>Desulfopila</taxon>
    </lineage>
</organism>
<keyword evidence="24" id="KW-1185">Reference proteome</keyword>
<comment type="catalytic activity">
    <reaction evidence="1">
        <text>ATP + protein L-histidine = ADP + protein N-phospho-L-histidine.</text>
        <dbReference type="EC" id="2.7.13.3"/>
    </reaction>
</comment>
<dbReference type="SMART" id="SM00387">
    <property type="entry name" value="HATPase_c"/>
    <property type="match status" value="1"/>
</dbReference>
<evidence type="ECO:0000256" key="5">
    <source>
        <dbReference type="ARBA" id="ARBA00022553"/>
    </source>
</evidence>
<dbReference type="CDD" id="cd00130">
    <property type="entry name" value="PAS"/>
    <property type="match status" value="1"/>
</dbReference>
<feature type="domain" description="Response regulatory" evidence="19">
    <location>
        <begin position="598"/>
        <end position="714"/>
    </location>
</feature>
<evidence type="ECO:0000256" key="11">
    <source>
        <dbReference type="ARBA" id="ARBA00022989"/>
    </source>
</evidence>
<evidence type="ECO:0000256" key="10">
    <source>
        <dbReference type="ARBA" id="ARBA00022840"/>
    </source>
</evidence>
<keyword evidence="11" id="KW-1133">Transmembrane helix</keyword>
<dbReference type="InterPro" id="IPR011006">
    <property type="entry name" value="CheY-like_superfamily"/>
</dbReference>
<keyword evidence="9" id="KW-0418">Kinase</keyword>
<dbReference type="Gene3D" id="3.40.50.2300">
    <property type="match status" value="2"/>
</dbReference>
<keyword evidence="14" id="KW-0131">Cell cycle</keyword>
<evidence type="ECO:0000256" key="8">
    <source>
        <dbReference type="ARBA" id="ARBA00022741"/>
    </source>
</evidence>
<keyword evidence="10" id="KW-0067">ATP-binding</keyword>
<dbReference type="Gene3D" id="1.20.120.160">
    <property type="entry name" value="HPT domain"/>
    <property type="match status" value="1"/>
</dbReference>
<dbReference type="PANTHER" id="PTHR45339">
    <property type="entry name" value="HYBRID SIGNAL TRANSDUCTION HISTIDINE KINASE J"/>
    <property type="match status" value="1"/>
</dbReference>
<feature type="domain" description="Response regulatory" evidence="19">
    <location>
        <begin position="449"/>
        <end position="571"/>
    </location>
</feature>
<dbReference type="CDD" id="cd00088">
    <property type="entry name" value="HPT"/>
    <property type="match status" value="1"/>
</dbReference>
<dbReference type="InterPro" id="IPR000700">
    <property type="entry name" value="PAS-assoc_C"/>
</dbReference>
<evidence type="ECO:0000256" key="3">
    <source>
        <dbReference type="ARBA" id="ARBA00012438"/>
    </source>
</evidence>
<feature type="domain" description="PAC" evidence="21">
    <location>
        <begin position="139"/>
        <end position="191"/>
    </location>
</feature>
<evidence type="ECO:0000259" key="18">
    <source>
        <dbReference type="PROSITE" id="PS50109"/>
    </source>
</evidence>
<evidence type="ECO:0000256" key="9">
    <source>
        <dbReference type="ARBA" id="ARBA00022777"/>
    </source>
</evidence>
<evidence type="ECO:0000259" key="21">
    <source>
        <dbReference type="PROSITE" id="PS50113"/>
    </source>
</evidence>
<evidence type="ECO:0000256" key="14">
    <source>
        <dbReference type="ARBA" id="ARBA00023306"/>
    </source>
</evidence>
<dbReference type="InterPro" id="IPR001789">
    <property type="entry name" value="Sig_transdc_resp-reg_receiver"/>
</dbReference>
<evidence type="ECO:0000256" key="4">
    <source>
        <dbReference type="ARBA" id="ARBA00022475"/>
    </source>
</evidence>
<dbReference type="SMART" id="SM00073">
    <property type="entry name" value="HPT"/>
    <property type="match status" value="1"/>
</dbReference>
<dbReference type="AlphaFoldDB" id="A0A1M7Y315"/>
<dbReference type="CDD" id="cd00082">
    <property type="entry name" value="HisKA"/>
    <property type="match status" value="1"/>
</dbReference>
<protein>
    <recommendedName>
        <fullName evidence="3">histidine kinase</fullName>
        <ecNumber evidence="3">2.7.13.3</ecNumber>
    </recommendedName>
</protein>
<dbReference type="NCBIfam" id="TIGR00229">
    <property type="entry name" value="sensory_box"/>
    <property type="match status" value="1"/>
</dbReference>
<evidence type="ECO:0000313" key="23">
    <source>
        <dbReference type="EMBL" id="SHO46438.1"/>
    </source>
</evidence>
<evidence type="ECO:0000256" key="13">
    <source>
        <dbReference type="ARBA" id="ARBA00023136"/>
    </source>
</evidence>
<dbReference type="InterPro" id="IPR003594">
    <property type="entry name" value="HATPase_dom"/>
</dbReference>
<proteinExistence type="predicted"/>
<comment type="subcellular location">
    <subcellularLocation>
        <location evidence="2">Cell membrane</location>
        <topology evidence="2">Multi-pass membrane protein</topology>
    </subcellularLocation>
</comment>
<dbReference type="InterPro" id="IPR000014">
    <property type="entry name" value="PAS"/>
</dbReference>
<evidence type="ECO:0000313" key="24">
    <source>
        <dbReference type="Proteomes" id="UP000184603"/>
    </source>
</evidence>
<dbReference type="EMBL" id="FRFE01000005">
    <property type="protein sequence ID" value="SHO46438.1"/>
    <property type="molecule type" value="Genomic_DNA"/>
</dbReference>
<dbReference type="Pfam" id="PF00512">
    <property type="entry name" value="HisKA"/>
    <property type="match status" value="1"/>
</dbReference>
<evidence type="ECO:0000259" key="22">
    <source>
        <dbReference type="PROSITE" id="PS50894"/>
    </source>
</evidence>
<keyword evidence="7" id="KW-0812">Transmembrane</keyword>
<dbReference type="SUPFAM" id="SSF47226">
    <property type="entry name" value="Histidine-containing phosphotransfer domain, HPT domain"/>
    <property type="match status" value="1"/>
</dbReference>
<name>A0A1M7Y315_9BACT</name>
<dbReference type="SUPFAM" id="SSF52172">
    <property type="entry name" value="CheY-like"/>
    <property type="match status" value="2"/>
</dbReference>
<dbReference type="Pfam" id="PF13426">
    <property type="entry name" value="PAS_9"/>
    <property type="match status" value="1"/>
</dbReference>
<evidence type="ECO:0000256" key="1">
    <source>
        <dbReference type="ARBA" id="ARBA00000085"/>
    </source>
</evidence>
<keyword evidence="6" id="KW-0808">Transferase</keyword>
<dbReference type="InterPro" id="IPR004358">
    <property type="entry name" value="Sig_transdc_His_kin-like_C"/>
</dbReference>